<proteinExistence type="predicted"/>
<evidence type="ECO:0000313" key="3">
    <source>
        <dbReference type="Proteomes" id="UP001516662"/>
    </source>
</evidence>
<evidence type="ECO:0000313" key="2">
    <source>
        <dbReference type="EMBL" id="MBE4909988.1"/>
    </source>
</evidence>
<feature type="compositionally biased region" description="Polar residues" evidence="1">
    <location>
        <begin position="55"/>
        <end position="66"/>
    </location>
</feature>
<feature type="compositionally biased region" description="Basic and acidic residues" evidence="1">
    <location>
        <begin position="17"/>
        <end position="37"/>
    </location>
</feature>
<accession>A0ABR9QNB2</accession>
<sequence length="66" mass="7177">MSKTSPNPGLIQSGLAGREKNKSESKGNSDRLSERLTKQVRIQGLFGQVERDSSKTSTNSKVIRTG</sequence>
<comment type="caution">
    <text evidence="2">The sequence shown here is derived from an EMBL/GenBank/DDBJ whole genome shotgun (WGS) entry which is preliminary data.</text>
</comment>
<keyword evidence="3" id="KW-1185">Reference proteome</keyword>
<gene>
    <name evidence="2" type="ORF">IMZ08_18280</name>
</gene>
<dbReference type="RefSeq" id="WP_193539140.1">
    <property type="nucleotide sequence ID" value="NZ_JADCLJ010000024.1"/>
</dbReference>
<organism evidence="2 3">
    <name type="scientific">Litchfieldia luteola</name>
    <dbReference type="NCBI Taxonomy" id="682179"/>
    <lineage>
        <taxon>Bacteria</taxon>
        <taxon>Bacillati</taxon>
        <taxon>Bacillota</taxon>
        <taxon>Bacilli</taxon>
        <taxon>Bacillales</taxon>
        <taxon>Bacillaceae</taxon>
        <taxon>Litchfieldia</taxon>
    </lineage>
</organism>
<dbReference type="EMBL" id="JADCLJ010000024">
    <property type="protein sequence ID" value="MBE4909988.1"/>
    <property type="molecule type" value="Genomic_DNA"/>
</dbReference>
<feature type="region of interest" description="Disordered" evidence="1">
    <location>
        <begin position="1"/>
        <end position="66"/>
    </location>
</feature>
<reference evidence="2 3" key="1">
    <citation type="submission" date="2020-10" db="EMBL/GenBank/DDBJ databases">
        <title>Bacillus sp. HD4P25, an endophyte from a halophyte.</title>
        <authorList>
            <person name="Sun J.-Q."/>
        </authorList>
    </citation>
    <scope>NUCLEOTIDE SEQUENCE [LARGE SCALE GENOMIC DNA]</scope>
    <source>
        <strain evidence="2 3">YIM 93174</strain>
    </source>
</reference>
<protein>
    <submittedName>
        <fullName evidence="2">Uncharacterized protein</fullName>
    </submittedName>
</protein>
<name>A0ABR9QNB2_9BACI</name>
<dbReference type="Proteomes" id="UP001516662">
    <property type="component" value="Unassembled WGS sequence"/>
</dbReference>
<evidence type="ECO:0000256" key="1">
    <source>
        <dbReference type="SAM" id="MobiDB-lite"/>
    </source>
</evidence>